<evidence type="ECO:0000259" key="1">
    <source>
        <dbReference type="Pfam" id="PF04754"/>
    </source>
</evidence>
<dbReference type="InterPro" id="IPR006842">
    <property type="entry name" value="Transposase_31"/>
</dbReference>
<keyword evidence="3" id="KW-1185">Reference proteome</keyword>
<comment type="caution">
    <text evidence="2">The sequence shown here is derived from an EMBL/GenBank/DDBJ whole genome shotgun (WGS) entry which is preliminary data.</text>
</comment>
<organism evidence="2 3">
    <name type="scientific">Cohnella phaseoli</name>
    <dbReference type="NCBI Taxonomy" id="456490"/>
    <lineage>
        <taxon>Bacteria</taxon>
        <taxon>Bacillati</taxon>
        <taxon>Bacillota</taxon>
        <taxon>Bacilli</taxon>
        <taxon>Bacillales</taxon>
        <taxon>Paenibacillaceae</taxon>
        <taxon>Cohnella</taxon>
    </lineage>
</organism>
<evidence type="ECO:0000313" key="2">
    <source>
        <dbReference type="EMBL" id="RED85544.1"/>
    </source>
</evidence>
<dbReference type="Pfam" id="PF04754">
    <property type="entry name" value="Transposase_31"/>
    <property type="match status" value="1"/>
</dbReference>
<evidence type="ECO:0000313" key="3">
    <source>
        <dbReference type="Proteomes" id="UP000256977"/>
    </source>
</evidence>
<proteinExistence type="predicted"/>
<gene>
    <name evidence="2" type="ORF">DFP98_104249</name>
</gene>
<sequence length="310" mass="36780">MEEDKERSEPTREYTPHDEAFKKLLQTFFAEFIELFFPHVHELLDYSQTRFLMQEQLVDVVGEQALTLDLLLETKYKGEDAYVLVHLEPQSYRGSRFHERMFVYFSRLFERHRKRHKLIIPIAIFTMDHARDEVNSLKMAVSGRTVLYFRFLKVELSSQHWRRFIDSDNPVAAALLAKMRYNESEIREVRFAYLRMLLRLRRKLDDAKLALIMSVADLYNKCDIREDESLLQELGEKYPEEGDIVDKLMPAWSREGYEKGIKEGIEQGMEHGVETVAINMLREGMDPDFVSKVTGWPEQKIAELRKRFTK</sequence>
<protein>
    <submittedName>
        <fullName evidence="2">Putative transposase/invertase (TIGR01784 family)</fullName>
    </submittedName>
</protein>
<dbReference type="AlphaFoldDB" id="A0A3D9KI37"/>
<dbReference type="OrthoDB" id="419816at2"/>
<accession>A0A3D9KI37</accession>
<dbReference type="Proteomes" id="UP000256977">
    <property type="component" value="Unassembled WGS sequence"/>
</dbReference>
<dbReference type="RefSeq" id="WP_116059962.1">
    <property type="nucleotide sequence ID" value="NZ_QRDZ01000004.1"/>
</dbReference>
<dbReference type="EMBL" id="QRDZ01000004">
    <property type="protein sequence ID" value="RED85544.1"/>
    <property type="molecule type" value="Genomic_DNA"/>
</dbReference>
<dbReference type="PANTHER" id="PTHR35586">
    <property type="entry name" value="SLL1691 PROTEIN"/>
    <property type="match status" value="1"/>
</dbReference>
<dbReference type="PANTHER" id="PTHR35586:SF1">
    <property type="entry name" value="SLL1691 PROTEIN"/>
    <property type="match status" value="1"/>
</dbReference>
<reference evidence="2 3" key="1">
    <citation type="submission" date="2018-07" db="EMBL/GenBank/DDBJ databases">
        <title>Genomic Encyclopedia of Type Strains, Phase III (KMG-III): the genomes of soil and plant-associated and newly described type strains.</title>
        <authorList>
            <person name="Whitman W."/>
        </authorList>
    </citation>
    <scope>NUCLEOTIDE SEQUENCE [LARGE SCALE GENOMIC DNA]</scope>
    <source>
        <strain evidence="2 3">CECT 7287</strain>
    </source>
</reference>
<feature type="domain" description="Transposase (putative) YhgA-like" evidence="1">
    <location>
        <begin position="15"/>
        <end position="124"/>
    </location>
</feature>
<name>A0A3D9KI37_9BACL</name>